<gene>
    <name evidence="9" type="ORF">H9742_06045</name>
</gene>
<dbReference type="PANTHER" id="PTHR30619:SF1">
    <property type="entry name" value="RECOMBINATION PROTEIN 2"/>
    <property type="match status" value="1"/>
</dbReference>
<evidence type="ECO:0000313" key="10">
    <source>
        <dbReference type="Proteomes" id="UP000824265"/>
    </source>
</evidence>
<name>A0A9D1R6P9_9FIRM</name>
<feature type="domain" description="Metallo-beta-lactamase" evidence="8">
    <location>
        <begin position="492"/>
        <end position="703"/>
    </location>
</feature>
<proteinExistence type="predicted"/>
<dbReference type="SUPFAM" id="SSF56281">
    <property type="entry name" value="Metallo-hydrolase/oxidoreductase"/>
    <property type="match status" value="1"/>
</dbReference>
<keyword evidence="2" id="KW-1003">Cell membrane</keyword>
<feature type="signal peptide" evidence="7">
    <location>
        <begin position="1"/>
        <end position="18"/>
    </location>
</feature>
<dbReference type="InterPro" id="IPR052159">
    <property type="entry name" value="Competence_DNA_uptake"/>
</dbReference>
<accession>A0A9D1R6P9</accession>
<evidence type="ECO:0000256" key="6">
    <source>
        <dbReference type="SAM" id="Phobius"/>
    </source>
</evidence>
<evidence type="ECO:0000256" key="2">
    <source>
        <dbReference type="ARBA" id="ARBA00022475"/>
    </source>
</evidence>
<dbReference type="InterPro" id="IPR025405">
    <property type="entry name" value="DUF4131"/>
</dbReference>
<evidence type="ECO:0000256" key="7">
    <source>
        <dbReference type="SAM" id="SignalP"/>
    </source>
</evidence>
<dbReference type="InterPro" id="IPR004797">
    <property type="entry name" value="Competence_ComEC/Rec2"/>
</dbReference>
<feature type="transmembrane region" description="Helical" evidence="6">
    <location>
        <begin position="351"/>
        <end position="368"/>
    </location>
</feature>
<keyword evidence="3 6" id="KW-0812">Transmembrane</keyword>
<evidence type="ECO:0000256" key="1">
    <source>
        <dbReference type="ARBA" id="ARBA00004651"/>
    </source>
</evidence>
<organism evidence="9 10">
    <name type="scientific">Candidatus Acetatifactor stercoripullorum</name>
    <dbReference type="NCBI Taxonomy" id="2838414"/>
    <lineage>
        <taxon>Bacteria</taxon>
        <taxon>Bacillati</taxon>
        <taxon>Bacillota</taxon>
        <taxon>Clostridia</taxon>
        <taxon>Lachnospirales</taxon>
        <taxon>Lachnospiraceae</taxon>
        <taxon>Acetatifactor</taxon>
    </lineage>
</organism>
<feature type="transmembrane region" description="Helical" evidence="6">
    <location>
        <begin position="226"/>
        <end position="243"/>
    </location>
</feature>
<dbReference type="InterPro" id="IPR001279">
    <property type="entry name" value="Metallo-B-lactamas"/>
</dbReference>
<evidence type="ECO:0000259" key="8">
    <source>
        <dbReference type="SMART" id="SM00849"/>
    </source>
</evidence>
<keyword evidence="5 6" id="KW-0472">Membrane</keyword>
<reference evidence="9" key="2">
    <citation type="submission" date="2021-04" db="EMBL/GenBank/DDBJ databases">
        <authorList>
            <person name="Gilroy R."/>
        </authorList>
    </citation>
    <scope>NUCLEOTIDE SEQUENCE</scope>
    <source>
        <strain evidence="9">CHK195-6426</strain>
    </source>
</reference>
<feature type="transmembrane region" description="Helical" evidence="6">
    <location>
        <begin position="273"/>
        <end position="291"/>
    </location>
</feature>
<dbReference type="Pfam" id="PF13567">
    <property type="entry name" value="DUF4131"/>
    <property type="match status" value="1"/>
</dbReference>
<dbReference type="Pfam" id="PF03772">
    <property type="entry name" value="Competence"/>
    <property type="match status" value="1"/>
</dbReference>
<keyword evidence="7" id="KW-0732">Signal</keyword>
<dbReference type="Pfam" id="PF00753">
    <property type="entry name" value="Lactamase_B"/>
    <property type="match status" value="1"/>
</dbReference>
<dbReference type="NCBIfam" id="TIGR00360">
    <property type="entry name" value="ComEC_N-term"/>
    <property type="match status" value="1"/>
</dbReference>
<dbReference type="InterPro" id="IPR035681">
    <property type="entry name" value="ComA-like_MBL"/>
</dbReference>
<dbReference type="Gene3D" id="3.60.15.10">
    <property type="entry name" value="Ribonuclease Z/Hydroxyacylglutathione hydrolase-like"/>
    <property type="match status" value="1"/>
</dbReference>
<reference evidence="9" key="1">
    <citation type="journal article" date="2021" name="PeerJ">
        <title>Extensive microbial diversity within the chicken gut microbiome revealed by metagenomics and culture.</title>
        <authorList>
            <person name="Gilroy R."/>
            <person name="Ravi A."/>
            <person name="Getino M."/>
            <person name="Pursley I."/>
            <person name="Horton D.L."/>
            <person name="Alikhan N.F."/>
            <person name="Baker D."/>
            <person name="Gharbi K."/>
            <person name="Hall N."/>
            <person name="Watson M."/>
            <person name="Adriaenssens E.M."/>
            <person name="Foster-Nyarko E."/>
            <person name="Jarju S."/>
            <person name="Secka A."/>
            <person name="Antonio M."/>
            <person name="Oren A."/>
            <person name="Chaudhuri R.R."/>
            <person name="La Ragione R."/>
            <person name="Hildebrand F."/>
            <person name="Pallen M.J."/>
        </authorList>
    </citation>
    <scope>NUCLEOTIDE SEQUENCE</scope>
    <source>
        <strain evidence="9">CHK195-6426</strain>
    </source>
</reference>
<dbReference type="GO" id="GO:0005886">
    <property type="term" value="C:plasma membrane"/>
    <property type="evidence" value="ECO:0007669"/>
    <property type="project" value="UniProtKB-SubCell"/>
</dbReference>
<sequence>MKRPLLMICLCLALTALVRTRGSGPPGTLEAFLEAFGQKGLEPLAVTGRIYQKEDQSIYLKNVSILISAAGQQQEIPLTENIICEWEEKELLPLGSAVLLSGKIEPFYAASNPGEFDRRQYYKTLGIGGRLSEGRLLAKSESHWAVAEALYQLRQNWKERLYSIMPPREASVMSTMLLGDDAGLDREIKELYKRNGIVHILSISGLHITLIGMTLYRLLRRMGMPVWPAALAGSGILILYGIMTGLGVSALRAIAMYLIQMLGEVLGRTYDMLTALGVAGAVTLLFNPMYLYHAGFLLSYGAVLGMGVLKPTLFGGERKQKIKRYEPGKIKSVLKGKLYQKIQQAWESMEASVSVTAATLPVLLWFYYEVPIYSVFLNLLILPLMEPIMLTGILGMTLPGMEFLGEICALLLKGYERLCCIFEGLPFHTWNPGQPKFWQIAVYYLLLCGAAAAGKGRLRGKAAKGLCICAGLLVLSLSGLPKDKVTFLDVGQGDCICIQTAAGQNYLFDCGSSSRNGVGTYVLAPFLKRQGISHVDAVFVSHPDSDHTNGIEELLKEGQITFGELMLPDIEEAKKEEAFADLLAAAGECPKNPPDIRYIKAGDSFTSGKMTALCLHPPKGFSGEDANVYSQCFYVKWEDGPLSLLLTGDTEKEGEALLLEQLKSRGIEKVAILKAAHHGSKNATGKELLSSLSPQLAVISCGKENSYGHPHEEVLRRLEEAEVQILQTPHTGAVTVTCKRGKILILSQNR</sequence>
<dbReference type="NCBIfam" id="TIGR00361">
    <property type="entry name" value="ComEC_Rec2"/>
    <property type="match status" value="1"/>
</dbReference>
<dbReference type="GO" id="GO:0030420">
    <property type="term" value="P:establishment of competence for transformation"/>
    <property type="evidence" value="ECO:0007669"/>
    <property type="project" value="InterPro"/>
</dbReference>
<feature type="transmembrane region" description="Helical" evidence="6">
    <location>
        <begin position="196"/>
        <end position="219"/>
    </location>
</feature>
<dbReference type="EMBL" id="DXGH01000033">
    <property type="protein sequence ID" value="HIW81082.1"/>
    <property type="molecule type" value="Genomic_DNA"/>
</dbReference>
<evidence type="ECO:0000256" key="5">
    <source>
        <dbReference type="ARBA" id="ARBA00023136"/>
    </source>
</evidence>
<dbReference type="InterPro" id="IPR004477">
    <property type="entry name" value="ComEC_N"/>
</dbReference>
<comment type="subcellular location">
    <subcellularLocation>
        <location evidence="1">Cell membrane</location>
        <topology evidence="1">Multi-pass membrane protein</topology>
    </subcellularLocation>
</comment>
<dbReference type="InterPro" id="IPR036866">
    <property type="entry name" value="RibonucZ/Hydroxyglut_hydro"/>
</dbReference>
<evidence type="ECO:0000256" key="3">
    <source>
        <dbReference type="ARBA" id="ARBA00022692"/>
    </source>
</evidence>
<dbReference type="Proteomes" id="UP000824265">
    <property type="component" value="Unassembled WGS sequence"/>
</dbReference>
<evidence type="ECO:0000313" key="9">
    <source>
        <dbReference type="EMBL" id="HIW81082.1"/>
    </source>
</evidence>
<keyword evidence="4 6" id="KW-1133">Transmembrane helix</keyword>
<dbReference type="CDD" id="cd07731">
    <property type="entry name" value="ComA-like_MBL-fold"/>
    <property type="match status" value="1"/>
</dbReference>
<dbReference type="SMART" id="SM00849">
    <property type="entry name" value="Lactamase_B"/>
    <property type="match status" value="1"/>
</dbReference>
<protein>
    <submittedName>
        <fullName evidence="9">DNA internalization-related competence protein ComEC/Rec2</fullName>
    </submittedName>
</protein>
<dbReference type="PANTHER" id="PTHR30619">
    <property type="entry name" value="DNA INTERNALIZATION/COMPETENCE PROTEIN COMEC/REC2"/>
    <property type="match status" value="1"/>
</dbReference>
<feature type="chain" id="PRO_5039396133" evidence="7">
    <location>
        <begin position="19"/>
        <end position="750"/>
    </location>
</feature>
<dbReference type="AlphaFoldDB" id="A0A9D1R6P9"/>
<evidence type="ECO:0000256" key="4">
    <source>
        <dbReference type="ARBA" id="ARBA00022989"/>
    </source>
</evidence>
<comment type="caution">
    <text evidence="9">The sequence shown here is derived from an EMBL/GenBank/DDBJ whole genome shotgun (WGS) entry which is preliminary data.</text>
</comment>